<feature type="transmembrane region" description="Helical" evidence="6">
    <location>
        <begin position="21"/>
        <end position="45"/>
    </location>
</feature>
<keyword evidence="4 6" id="KW-1133">Transmembrane helix</keyword>
<dbReference type="RefSeq" id="WP_015817491.1">
    <property type="nucleotide sequence ID" value="NC_012997.1"/>
</dbReference>
<comment type="subcellular location">
    <subcellularLocation>
        <location evidence="1">Membrane</location>
        <topology evidence="1">Multi-pass membrane protein</topology>
    </subcellularLocation>
</comment>
<dbReference type="NCBIfam" id="TIGR00901">
    <property type="entry name" value="2A0125"/>
    <property type="match status" value="1"/>
</dbReference>
<feature type="transmembrane region" description="Helical" evidence="6">
    <location>
        <begin position="118"/>
        <end position="139"/>
    </location>
</feature>
<dbReference type="KEGG" id="ttu:TERTU_3025"/>
<evidence type="ECO:0000256" key="6">
    <source>
        <dbReference type="SAM" id="Phobius"/>
    </source>
</evidence>
<dbReference type="InterPro" id="IPR020846">
    <property type="entry name" value="MFS_dom"/>
</dbReference>
<dbReference type="InterPro" id="IPR036259">
    <property type="entry name" value="MFS_trans_sf"/>
</dbReference>
<dbReference type="GO" id="GO:0022857">
    <property type="term" value="F:transmembrane transporter activity"/>
    <property type="evidence" value="ECO:0007669"/>
    <property type="project" value="InterPro"/>
</dbReference>
<name>C5BP11_TERTT</name>
<evidence type="ECO:0000256" key="2">
    <source>
        <dbReference type="ARBA" id="ARBA00022448"/>
    </source>
</evidence>
<accession>C5BP11</accession>
<feature type="transmembrane region" description="Helical" evidence="6">
    <location>
        <begin position="184"/>
        <end position="205"/>
    </location>
</feature>
<dbReference type="eggNOG" id="COG2814">
    <property type="taxonomic scope" value="Bacteria"/>
</dbReference>
<gene>
    <name evidence="8" type="ordered locus">TERTU_3025</name>
</gene>
<feature type="transmembrane region" description="Helical" evidence="6">
    <location>
        <begin position="336"/>
        <end position="360"/>
    </location>
</feature>
<dbReference type="Proteomes" id="UP000009080">
    <property type="component" value="Chromosome"/>
</dbReference>
<feature type="transmembrane region" description="Helical" evidence="6">
    <location>
        <begin position="285"/>
        <end position="303"/>
    </location>
</feature>
<reference evidence="8 9" key="1">
    <citation type="journal article" date="2009" name="PLoS ONE">
        <title>The complete genome of Teredinibacter turnerae T7901: an intracellular endosymbiont of marine wood-boring bivalves (shipworms).</title>
        <authorList>
            <person name="Yang J.C."/>
            <person name="Madupu R."/>
            <person name="Durkin A.S."/>
            <person name="Ekborg N.A."/>
            <person name="Pedamallu C.S."/>
            <person name="Hostetler J.B."/>
            <person name="Radune D."/>
            <person name="Toms B.S."/>
            <person name="Henrissat B."/>
            <person name="Coutinho P.M."/>
            <person name="Schwarz S."/>
            <person name="Field L."/>
            <person name="Trindade-Silva A.E."/>
            <person name="Soares C.A.G."/>
            <person name="Elshahawi S."/>
            <person name="Hanora A."/>
            <person name="Schmidt E.W."/>
            <person name="Haygood M.G."/>
            <person name="Posfai J."/>
            <person name="Benner J."/>
            <person name="Madinger C."/>
            <person name="Nove J."/>
            <person name="Anton B."/>
            <person name="Chaudhary K."/>
            <person name="Foster J."/>
            <person name="Holman A."/>
            <person name="Kumar S."/>
            <person name="Lessard P.A."/>
            <person name="Luyten Y.A."/>
            <person name="Slatko B."/>
            <person name="Wood N."/>
            <person name="Wu B."/>
            <person name="Teplitski M."/>
            <person name="Mougous J.D."/>
            <person name="Ward N."/>
            <person name="Eisen J.A."/>
            <person name="Badger J.H."/>
            <person name="Distel D.L."/>
        </authorList>
    </citation>
    <scope>NUCLEOTIDE SEQUENCE [LARGE SCALE GENOMIC DNA]</scope>
    <source>
        <strain evidence="9">ATCC 39867 / T7901</strain>
    </source>
</reference>
<dbReference type="GO" id="GO:0016020">
    <property type="term" value="C:membrane"/>
    <property type="evidence" value="ECO:0007669"/>
    <property type="project" value="UniProtKB-SubCell"/>
</dbReference>
<evidence type="ECO:0000256" key="4">
    <source>
        <dbReference type="ARBA" id="ARBA00022989"/>
    </source>
</evidence>
<evidence type="ECO:0000313" key="9">
    <source>
        <dbReference type="Proteomes" id="UP000009080"/>
    </source>
</evidence>
<dbReference type="SUPFAM" id="SSF103473">
    <property type="entry name" value="MFS general substrate transporter"/>
    <property type="match status" value="1"/>
</dbReference>
<evidence type="ECO:0000256" key="5">
    <source>
        <dbReference type="ARBA" id="ARBA00023136"/>
    </source>
</evidence>
<evidence type="ECO:0000313" key="8">
    <source>
        <dbReference type="EMBL" id="ACR11379.1"/>
    </source>
</evidence>
<keyword evidence="3 6" id="KW-0812">Transmembrane</keyword>
<feature type="transmembrane region" description="Helical" evidence="6">
    <location>
        <begin position="243"/>
        <end position="265"/>
    </location>
</feature>
<dbReference type="Pfam" id="PF07690">
    <property type="entry name" value="MFS_1"/>
    <property type="match status" value="2"/>
</dbReference>
<feature type="transmembrane region" description="Helical" evidence="6">
    <location>
        <begin position="398"/>
        <end position="422"/>
    </location>
</feature>
<feature type="domain" description="Major facilitator superfamily (MFS) profile" evidence="7">
    <location>
        <begin position="20"/>
        <end position="425"/>
    </location>
</feature>
<feature type="transmembrane region" description="Helical" evidence="6">
    <location>
        <begin position="93"/>
        <end position="112"/>
    </location>
</feature>
<dbReference type="InterPro" id="IPR004752">
    <property type="entry name" value="AmpG_permease/AT-1"/>
</dbReference>
<dbReference type="PROSITE" id="PS50850">
    <property type="entry name" value="MFS"/>
    <property type="match status" value="1"/>
</dbReference>
<dbReference type="STRING" id="377629.TERTU_3025"/>
<keyword evidence="2" id="KW-0813">Transport</keyword>
<dbReference type="EMBL" id="CP001614">
    <property type="protein sequence ID" value="ACR11379.1"/>
    <property type="molecule type" value="Genomic_DNA"/>
</dbReference>
<dbReference type="HOGENOM" id="CLU_029352_1_1_6"/>
<keyword evidence="5 6" id="KW-0472">Membrane</keyword>
<protein>
    <submittedName>
        <fullName evidence="8">Protein AmpG</fullName>
    </submittedName>
</protein>
<organism evidence="8 9">
    <name type="scientific">Teredinibacter turnerae (strain ATCC 39867 / T7901)</name>
    <dbReference type="NCBI Taxonomy" id="377629"/>
    <lineage>
        <taxon>Bacteria</taxon>
        <taxon>Pseudomonadati</taxon>
        <taxon>Pseudomonadota</taxon>
        <taxon>Gammaproteobacteria</taxon>
        <taxon>Cellvibrionales</taxon>
        <taxon>Cellvibrionaceae</taxon>
        <taxon>Teredinibacter</taxon>
    </lineage>
</organism>
<feature type="transmembrane region" description="Helical" evidence="6">
    <location>
        <begin position="51"/>
        <end position="72"/>
    </location>
</feature>
<sequence>MDKQTHRSWMGALKLYTHRPVITLLLLGFSAGLPYLLVFSTLSAWLRDAEVSRSAIGFFGWVGITYSVKVLWAPVVDHLPLPFLSRWLGKRRSWLLLAQGVITIGLLLMAASDPEQHLVMVALCAVLIAFASATQDIVIDAYRIESASEEYQGAMAATYILGYRLALLVAGAGSLLIADTSTWAAAYTSMAALMFGAMLVSLTIAEPVPAERTGNPLTLFTREWLYETVVAPFVDFFKRNGQFAILILAFIGLYRLSDITMGIMANPFYLDLGFSKTEIASVSKLFGFIMTIVGGFVGGLCVARYGVHRTLIAGAILVASTNLLFVQLAYTGPELPWLIAAISADNLSGGLAATGFIAYIASLTNRAYTATQSALFSSLMTLPGKFQSGFSGVVVDHIGYAGFFGYAAIMGIPAVLLAIVVYKKRNRE</sequence>
<feature type="transmembrane region" description="Helical" evidence="6">
    <location>
        <begin position="160"/>
        <end position="178"/>
    </location>
</feature>
<evidence type="ECO:0000259" key="7">
    <source>
        <dbReference type="PROSITE" id="PS50850"/>
    </source>
</evidence>
<feature type="transmembrane region" description="Helical" evidence="6">
    <location>
        <begin position="310"/>
        <end position="330"/>
    </location>
</feature>
<feature type="transmembrane region" description="Helical" evidence="6">
    <location>
        <begin position="367"/>
        <end position="386"/>
    </location>
</feature>
<evidence type="ECO:0000256" key="1">
    <source>
        <dbReference type="ARBA" id="ARBA00004141"/>
    </source>
</evidence>
<dbReference type="CDD" id="cd17486">
    <property type="entry name" value="MFS_AmpG_like"/>
    <property type="match status" value="1"/>
</dbReference>
<dbReference type="AlphaFoldDB" id="C5BP11"/>
<proteinExistence type="predicted"/>
<keyword evidence="9" id="KW-1185">Reference proteome</keyword>
<evidence type="ECO:0000256" key="3">
    <source>
        <dbReference type="ARBA" id="ARBA00022692"/>
    </source>
</evidence>
<dbReference type="PANTHER" id="PTHR12778">
    <property type="entry name" value="SOLUTE CARRIER FAMILY 33 ACETYL-COA TRANSPORTER -RELATED"/>
    <property type="match status" value="1"/>
</dbReference>
<dbReference type="PANTHER" id="PTHR12778:SF10">
    <property type="entry name" value="MAJOR FACILITATOR SUPERFAMILY DOMAIN-CONTAINING PROTEIN 3"/>
    <property type="match status" value="1"/>
</dbReference>
<dbReference type="InterPro" id="IPR011701">
    <property type="entry name" value="MFS"/>
</dbReference>
<dbReference type="Gene3D" id="1.20.1250.20">
    <property type="entry name" value="MFS general substrate transporter like domains"/>
    <property type="match status" value="2"/>
</dbReference>